<dbReference type="InterPro" id="IPR019587">
    <property type="entry name" value="Polyketide_cyclase/dehydratase"/>
</dbReference>
<dbReference type="OrthoDB" id="880456at2"/>
<accession>A0A2S4HE38</accession>
<protein>
    <submittedName>
        <fullName evidence="1">Polyketide cyclase</fullName>
    </submittedName>
</protein>
<dbReference type="Pfam" id="PF10604">
    <property type="entry name" value="Polyketide_cyc2"/>
    <property type="match status" value="1"/>
</dbReference>
<evidence type="ECO:0000313" key="2">
    <source>
        <dbReference type="Proteomes" id="UP000237222"/>
    </source>
</evidence>
<dbReference type="InterPro" id="IPR023393">
    <property type="entry name" value="START-like_dom_sf"/>
</dbReference>
<gene>
    <name evidence="1" type="ORF">C0068_12795</name>
</gene>
<dbReference type="Gene3D" id="3.30.530.20">
    <property type="match status" value="1"/>
</dbReference>
<reference evidence="1" key="1">
    <citation type="submission" date="2018-01" db="EMBL/GenBank/DDBJ databases">
        <authorList>
            <person name="Yu X.-D."/>
        </authorList>
    </citation>
    <scope>NUCLEOTIDE SEQUENCE</scope>
    <source>
        <strain evidence="1">ZX-21</strain>
    </source>
</reference>
<dbReference type="Proteomes" id="UP000237222">
    <property type="component" value="Unassembled WGS sequence"/>
</dbReference>
<name>A0A2S4HE38_9GAMM</name>
<proteinExistence type="predicted"/>
<dbReference type="AlphaFoldDB" id="A0A2S4HE38"/>
<comment type="caution">
    <text evidence="1">The sequence shown here is derived from an EMBL/GenBank/DDBJ whole genome shotgun (WGS) entry which is preliminary data.</text>
</comment>
<dbReference type="SUPFAM" id="SSF55961">
    <property type="entry name" value="Bet v1-like"/>
    <property type="match status" value="1"/>
</dbReference>
<organism evidence="1 2">
    <name type="scientific">Zhongshania marina</name>
    <dbReference type="NCBI Taxonomy" id="2304603"/>
    <lineage>
        <taxon>Bacteria</taxon>
        <taxon>Pseudomonadati</taxon>
        <taxon>Pseudomonadota</taxon>
        <taxon>Gammaproteobacteria</taxon>
        <taxon>Cellvibrionales</taxon>
        <taxon>Spongiibacteraceae</taxon>
        <taxon>Zhongshania</taxon>
    </lineage>
</organism>
<evidence type="ECO:0000313" key="1">
    <source>
        <dbReference type="EMBL" id="POP52252.1"/>
    </source>
</evidence>
<dbReference type="EMBL" id="PQGG01000030">
    <property type="protein sequence ID" value="POP52252.1"/>
    <property type="molecule type" value="Genomic_DNA"/>
</dbReference>
<dbReference type="RefSeq" id="WP_103684867.1">
    <property type="nucleotide sequence ID" value="NZ_PQGG01000030.1"/>
</dbReference>
<sequence>MLDVQYVSIFIACSPSKVYRFASNPENLPRWAAGLTSTELSQDGDVWIAQAPFGRVKIRFAAHNSFGVMDHDVELESGMVVNNPMRVVSNGDGSELVFTLFRRETMSDQEYAADIAAVEADLQTLKHILEVS</sequence>